<keyword evidence="2" id="KW-1185">Reference proteome</keyword>
<gene>
    <name evidence="1" type="ORF">VNO78_19103</name>
</gene>
<dbReference type="Proteomes" id="UP001386955">
    <property type="component" value="Unassembled WGS sequence"/>
</dbReference>
<evidence type="ECO:0000313" key="1">
    <source>
        <dbReference type="EMBL" id="KAK7390911.1"/>
    </source>
</evidence>
<organism evidence="1 2">
    <name type="scientific">Psophocarpus tetragonolobus</name>
    <name type="common">Winged bean</name>
    <name type="synonym">Dolichos tetragonolobus</name>
    <dbReference type="NCBI Taxonomy" id="3891"/>
    <lineage>
        <taxon>Eukaryota</taxon>
        <taxon>Viridiplantae</taxon>
        <taxon>Streptophyta</taxon>
        <taxon>Embryophyta</taxon>
        <taxon>Tracheophyta</taxon>
        <taxon>Spermatophyta</taxon>
        <taxon>Magnoliopsida</taxon>
        <taxon>eudicotyledons</taxon>
        <taxon>Gunneridae</taxon>
        <taxon>Pentapetalae</taxon>
        <taxon>rosids</taxon>
        <taxon>fabids</taxon>
        <taxon>Fabales</taxon>
        <taxon>Fabaceae</taxon>
        <taxon>Papilionoideae</taxon>
        <taxon>50 kb inversion clade</taxon>
        <taxon>NPAAA clade</taxon>
        <taxon>indigoferoid/millettioid clade</taxon>
        <taxon>Phaseoleae</taxon>
        <taxon>Psophocarpus</taxon>
    </lineage>
</organism>
<dbReference type="EMBL" id="JAYMYS010000005">
    <property type="protein sequence ID" value="KAK7390911.1"/>
    <property type="molecule type" value="Genomic_DNA"/>
</dbReference>
<proteinExistence type="predicted"/>
<sequence>MIWDLSENVDNHKSNVYDCLWQRISLGVVLSSLSQAMASQLAIEIGDAKDGGTINKLMEEETVNNGGVDFKGDGVEALDISNGVMFTKEEFNEHNGMTFLIH</sequence>
<evidence type="ECO:0000313" key="2">
    <source>
        <dbReference type="Proteomes" id="UP001386955"/>
    </source>
</evidence>
<accession>A0AAN9S7V8</accession>
<name>A0AAN9S7V8_PSOTE</name>
<protein>
    <submittedName>
        <fullName evidence="1">Uncharacterized protein</fullName>
    </submittedName>
</protein>
<dbReference type="AlphaFoldDB" id="A0AAN9S7V8"/>
<comment type="caution">
    <text evidence="1">The sequence shown here is derived from an EMBL/GenBank/DDBJ whole genome shotgun (WGS) entry which is preliminary data.</text>
</comment>
<reference evidence="1 2" key="1">
    <citation type="submission" date="2024-01" db="EMBL/GenBank/DDBJ databases">
        <title>The genomes of 5 underutilized Papilionoideae crops provide insights into root nodulation and disease resistanc.</title>
        <authorList>
            <person name="Jiang F."/>
        </authorList>
    </citation>
    <scope>NUCLEOTIDE SEQUENCE [LARGE SCALE GENOMIC DNA]</scope>
    <source>
        <strain evidence="1">DUOXIRENSHENG_FW03</strain>
        <tissue evidence="1">Leaves</tissue>
    </source>
</reference>